<dbReference type="GeneID" id="7269955"/>
<dbReference type="SUPFAM" id="SSF140931">
    <property type="entry name" value="Fic-like"/>
    <property type="match status" value="1"/>
</dbReference>
<dbReference type="Pfam" id="PF02661">
    <property type="entry name" value="Fic"/>
    <property type="match status" value="1"/>
</dbReference>
<dbReference type="Proteomes" id="UP000002457">
    <property type="component" value="Chromosome"/>
</dbReference>
<organism evidence="2 3">
    <name type="scientific">Methanosphaerula palustris (strain ATCC BAA-1556 / DSM 19958 / E1-9c)</name>
    <dbReference type="NCBI Taxonomy" id="521011"/>
    <lineage>
        <taxon>Archaea</taxon>
        <taxon>Methanobacteriati</taxon>
        <taxon>Methanobacteriota</taxon>
        <taxon>Stenosarchaea group</taxon>
        <taxon>Methanomicrobia</taxon>
        <taxon>Methanomicrobiales</taxon>
        <taxon>Methanoregulaceae</taxon>
        <taxon>Methanosphaerula</taxon>
    </lineage>
</organism>
<dbReference type="KEGG" id="mpl:Mpal_1350"/>
<dbReference type="EMBL" id="CP001338">
    <property type="protein sequence ID" value="ACL16683.1"/>
    <property type="molecule type" value="Genomic_DNA"/>
</dbReference>
<dbReference type="PROSITE" id="PS51459">
    <property type="entry name" value="FIDO"/>
    <property type="match status" value="1"/>
</dbReference>
<dbReference type="InterPro" id="IPR036390">
    <property type="entry name" value="WH_DNA-bd_sf"/>
</dbReference>
<dbReference type="eggNOG" id="arCOG03111">
    <property type="taxonomic scope" value="Archaea"/>
</dbReference>
<dbReference type="STRING" id="521011.Mpal_1350"/>
<dbReference type="SUPFAM" id="SSF46785">
    <property type="entry name" value="Winged helix' DNA-binding domain"/>
    <property type="match status" value="1"/>
</dbReference>
<dbReference type="InterPro" id="IPR040198">
    <property type="entry name" value="Fido_containing"/>
</dbReference>
<name>B8GHU3_METPE</name>
<dbReference type="RefSeq" id="WP_012618002.1">
    <property type="nucleotide sequence ID" value="NC_011832.1"/>
</dbReference>
<dbReference type="AlphaFoldDB" id="B8GHU3"/>
<evidence type="ECO:0000259" key="1">
    <source>
        <dbReference type="PROSITE" id="PS51459"/>
    </source>
</evidence>
<evidence type="ECO:0000313" key="2">
    <source>
        <dbReference type="EMBL" id="ACL16683.1"/>
    </source>
</evidence>
<dbReference type="InterPro" id="IPR003812">
    <property type="entry name" value="Fido"/>
</dbReference>
<keyword evidence="3" id="KW-1185">Reference proteome</keyword>
<gene>
    <name evidence="2" type="ordered locus">Mpal_1350</name>
</gene>
<dbReference type="InterPro" id="IPR036597">
    <property type="entry name" value="Fido-like_dom_sf"/>
</dbReference>
<dbReference type="OrthoDB" id="350952at2157"/>
<sequence length="443" mass="51817">MTRIPEKPPDEKELLATHYKEFMDLLQQYHNTGPEAGSIVVLVRKYNELEYIHWDDLRRKNLPVDPAIFWLLLKFLRSSQFRTIRIGPESFGFAVLERFQQALHLVDKSSPATFDGFMGMPPSETAKQQYLIDSLMEEAIASSRLEGAATTRDVAKKFLREGKQPRTNGERMIWNNYLTITWLQEIRDKPLTPALIREIHEEITRGTLEETADETEFRESNEILVKDRADQTVVYHDPPDFNQIPPMIDDLCRFANDEETFVHPIVKAIVIHFLIGYIHPFNDGNGRMARALFYWFVLKHRYDLFEYLSISRLFLDAPAQYTRAYLFAETDGNDMTYFIDFNLRTIGRALDSLRKYIATKRQEEEASLRLVEELPGLSFRQAAILKEFITHPFQPFTVAEIAGTYHVALQTARHDLQTLERLGRVRSMRDGKRQVFLYQQRDQ</sequence>
<protein>
    <submittedName>
        <fullName evidence="2">Filamentation induced by cAMP protein Fic</fullName>
    </submittedName>
</protein>
<accession>B8GHU3</accession>
<feature type="domain" description="Fido" evidence="1">
    <location>
        <begin position="191"/>
        <end position="344"/>
    </location>
</feature>
<reference evidence="2 3" key="1">
    <citation type="journal article" date="2015" name="Genome Announc.">
        <title>Complete Genome Sequence of Methanosphaerula palustris E1-9CT, a Hydrogenotrophic Methanogen Isolated from a Minerotrophic Fen Peatland.</title>
        <authorList>
            <person name="Cadillo-Quiroz H."/>
            <person name="Browne P."/>
            <person name="Kyrpides N."/>
            <person name="Woyke T."/>
            <person name="Goodwin L."/>
            <person name="Detter C."/>
            <person name="Yavitt J.B."/>
            <person name="Zinder S.H."/>
        </authorList>
    </citation>
    <scope>NUCLEOTIDE SEQUENCE [LARGE SCALE GENOMIC DNA]</scope>
    <source>
        <strain evidence="3">ATCC BAA-1556 / DSM 19958 / E1-9c</strain>
    </source>
</reference>
<dbReference type="Gene3D" id="1.10.3290.10">
    <property type="entry name" value="Fido-like domain"/>
    <property type="match status" value="1"/>
</dbReference>
<dbReference type="PANTHER" id="PTHR13504:SF38">
    <property type="entry name" value="FIDO DOMAIN-CONTAINING PROTEIN"/>
    <property type="match status" value="1"/>
</dbReference>
<evidence type="ECO:0000313" key="3">
    <source>
        <dbReference type="Proteomes" id="UP000002457"/>
    </source>
</evidence>
<proteinExistence type="predicted"/>
<dbReference type="PANTHER" id="PTHR13504">
    <property type="entry name" value="FIDO DOMAIN-CONTAINING PROTEIN DDB_G0283145"/>
    <property type="match status" value="1"/>
</dbReference>
<dbReference type="HOGENOM" id="CLU_038572_0_0_2"/>